<keyword evidence="3" id="KW-1185">Reference proteome</keyword>
<dbReference type="OrthoDB" id="10535688at2759"/>
<dbReference type="Proteomes" id="UP000314294">
    <property type="component" value="Unassembled WGS sequence"/>
</dbReference>
<proteinExistence type="predicted"/>
<name>A0A4Z2GNU9_9TELE</name>
<feature type="region of interest" description="Disordered" evidence="1">
    <location>
        <begin position="1"/>
        <end position="27"/>
    </location>
</feature>
<evidence type="ECO:0000313" key="2">
    <source>
        <dbReference type="EMBL" id="TNN54332.1"/>
    </source>
</evidence>
<evidence type="ECO:0000313" key="3">
    <source>
        <dbReference type="Proteomes" id="UP000314294"/>
    </source>
</evidence>
<evidence type="ECO:0000256" key="1">
    <source>
        <dbReference type="SAM" id="MobiDB-lite"/>
    </source>
</evidence>
<organism evidence="2 3">
    <name type="scientific">Liparis tanakae</name>
    <name type="common">Tanaka's snailfish</name>
    <dbReference type="NCBI Taxonomy" id="230148"/>
    <lineage>
        <taxon>Eukaryota</taxon>
        <taxon>Metazoa</taxon>
        <taxon>Chordata</taxon>
        <taxon>Craniata</taxon>
        <taxon>Vertebrata</taxon>
        <taxon>Euteleostomi</taxon>
        <taxon>Actinopterygii</taxon>
        <taxon>Neopterygii</taxon>
        <taxon>Teleostei</taxon>
        <taxon>Neoteleostei</taxon>
        <taxon>Acanthomorphata</taxon>
        <taxon>Eupercaria</taxon>
        <taxon>Perciformes</taxon>
        <taxon>Cottioidei</taxon>
        <taxon>Cottales</taxon>
        <taxon>Liparidae</taxon>
        <taxon>Liparis</taxon>
    </lineage>
</organism>
<accession>A0A4Z2GNU9</accession>
<feature type="region of interest" description="Disordered" evidence="1">
    <location>
        <begin position="293"/>
        <end position="314"/>
    </location>
</feature>
<comment type="caution">
    <text evidence="2">The sequence shown here is derived from an EMBL/GenBank/DDBJ whole genome shotgun (WGS) entry which is preliminary data.</text>
</comment>
<dbReference type="AlphaFoldDB" id="A0A4Z2GNU9"/>
<gene>
    <name evidence="2" type="ORF">EYF80_035482</name>
</gene>
<feature type="compositionally biased region" description="Polar residues" evidence="1">
    <location>
        <begin position="383"/>
        <end position="402"/>
    </location>
</feature>
<feature type="region of interest" description="Disordered" evidence="1">
    <location>
        <begin position="377"/>
        <end position="402"/>
    </location>
</feature>
<sequence>MEEGGDAQFSPEMGGTKEEEEEEEEGGQILMSWDSTILASVFFTLRMDLGGHVAPRPDPGAQGDVHLVSVAVATQKRERRRSRDEVTAVYTARRKATRDIGAPVELDGEAEVGDAAGAVLLDQDVLALQVPVGDGRLALRAVDLGVQVAEAAGGRVRQPQQGLRVQRAQLQVVVQRAVLVVVGDEEELREGAGAFDVGRDEACGGEEHEEVGVEYRRRLCFGTEDVLVSHQDRLVDLRLPEPAGFLSGEEDFDGHLLSPPAAQPHLAVPPLSDLTHHLDLLGDGPLHLGVQERQRKRERQKRCSVASVPAGGARSHCQSSVIGVVDGVLGTVSGAVAAEEAGGVLGRYGRVLAGPPSLRFHPRALQDVVRVLTRSWKEKHKQSQNQPPQKTSAVTLQTLTHE</sequence>
<protein>
    <submittedName>
        <fullName evidence="2">Uncharacterized protein</fullName>
    </submittedName>
</protein>
<reference evidence="2 3" key="1">
    <citation type="submission" date="2019-03" db="EMBL/GenBank/DDBJ databases">
        <title>First draft genome of Liparis tanakae, snailfish: a comprehensive survey of snailfish specific genes.</title>
        <authorList>
            <person name="Kim W."/>
            <person name="Song I."/>
            <person name="Jeong J.-H."/>
            <person name="Kim D."/>
            <person name="Kim S."/>
            <person name="Ryu S."/>
            <person name="Song J.Y."/>
            <person name="Lee S.K."/>
        </authorList>
    </citation>
    <scope>NUCLEOTIDE SEQUENCE [LARGE SCALE GENOMIC DNA]</scope>
    <source>
        <tissue evidence="2">Muscle</tissue>
    </source>
</reference>
<dbReference type="EMBL" id="SRLO01000488">
    <property type="protein sequence ID" value="TNN54332.1"/>
    <property type="molecule type" value="Genomic_DNA"/>
</dbReference>